<protein>
    <submittedName>
        <fullName evidence="2">Uncharacterized protein</fullName>
    </submittedName>
</protein>
<dbReference type="Proteomes" id="UP000729402">
    <property type="component" value="Unassembled WGS sequence"/>
</dbReference>
<proteinExistence type="predicted"/>
<evidence type="ECO:0000313" key="3">
    <source>
        <dbReference type="Proteomes" id="UP000729402"/>
    </source>
</evidence>
<gene>
    <name evidence="2" type="ORF">GUJ93_ZPchr0009g356</name>
</gene>
<organism evidence="2 3">
    <name type="scientific">Zizania palustris</name>
    <name type="common">Northern wild rice</name>
    <dbReference type="NCBI Taxonomy" id="103762"/>
    <lineage>
        <taxon>Eukaryota</taxon>
        <taxon>Viridiplantae</taxon>
        <taxon>Streptophyta</taxon>
        <taxon>Embryophyta</taxon>
        <taxon>Tracheophyta</taxon>
        <taxon>Spermatophyta</taxon>
        <taxon>Magnoliopsida</taxon>
        <taxon>Liliopsida</taxon>
        <taxon>Poales</taxon>
        <taxon>Poaceae</taxon>
        <taxon>BOP clade</taxon>
        <taxon>Oryzoideae</taxon>
        <taxon>Oryzeae</taxon>
        <taxon>Zizaniinae</taxon>
        <taxon>Zizania</taxon>
    </lineage>
</organism>
<evidence type="ECO:0000313" key="2">
    <source>
        <dbReference type="EMBL" id="KAG8049300.1"/>
    </source>
</evidence>
<feature type="region of interest" description="Disordered" evidence="1">
    <location>
        <begin position="1"/>
        <end position="24"/>
    </location>
</feature>
<accession>A0A8J5RRV0</accession>
<feature type="compositionally biased region" description="Polar residues" evidence="1">
    <location>
        <begin position="8"/>
        <end position="20"/>
    </location>
</feature>
<feature type="region of interest" description="Disordered" evidence="1">
    <location>
        <begin position="64"/>
        <end position="163"/>
    </location>
</feature>
<reference evidence="2" key="1">
    <citation type="journal article" date="2021" name="bioRxiv">
        <title>Whole Genome Assembly and Annotation of Northern Wild Rice, Zizania palustris L., Supports a Whole Genome Duplication in the Zizania Genus.</title>
        <authorList>
            <person name="Haas M."/>
            <person name="Kono T."/>
            <person name="Macchietto M."/>
            <person name="Millas R."/>
            <person name="McGilp L."/>
            <person name="Shao M."/>
            <person name="Duquette J."/>
            <person name="Hirsch C.N."/>
            <person name="Kimball J."/>
        </authorList>
    </citation>
    <scope>NUCLEOTIDE SEQUENCE</scope>
    <source>
        <tissue evidence="2">Fresh leaf tissue</tissue>
    </source>
</reference>
<comment type="caution">
    <text evidence="2">The sequence shown here is derived from an EMBL/GenBank/DDBJ whole genome shotgun (WGS) entry which is preliminary data.</text>
</comment>
<dbReference type="AlphaFoldDB" id="A0A8J5RRV0"/>
<sequence length="163" mass="17734">MDLLGHHPSNSIITWQPASNSDKHSIHPAMRNIIKLATTSTSSPLHPGAWILCLMAEGGMLRGIHFRPPPPPPPPPSLERRTQSEVVRAKPGRVSNPAAQTLAWFRNREAPARKTAASAKSSLSPAHDPPWGGGGSPRVQSRVHEPSCKVAPRHLRNRMEMGD</sequence>
<reference evidence="2" key="2">
    <citation type="submission" date="2021-02" db="EMBL/GenBank/DDBJ databases">
        <authorList>
            <person name="Kimball J.A."/>
            <person name="Haas M.W."/>
            <person name="Macchietto M."/>
            <person name="Kono T."/>
            <person name="Duquette J."/>
            <person name="Shao M."/>
        </authorList>
    </citation>
    <scope>NUCLEOTIDE SEQUENCE</scope>
    <source>
        <tissue evidence="2">Fresh leaf tissue</tissue>
    </source>
</reference>
<name>A0A8J5RRV0_ZIZPA</name>
<dbReference type="EMBL" id="JAAALK010000289">
    <property type="protein sequence ID" value="KAG8049300.1"/>
    <property type="molecule type" value="Genomic_DNA"/>
</dbReference>
<keyword evidence="3" id="KW-1185">Reference proteome</keyword>
<evidence type="ECO:0000256" key="1">
    <source>
        <dbReference type="SAM" id="MobiDB-lite"/>
    </source>
</evidence>
<feature type="compositionally biased region" description="Pro residues" evidence="1">
    <location>
        <begin position="67"/>
        <end position="77"/>
    </location>
</feature>